<reference evidence="1" key="1">
    <citation type="submission" date="2020-05" db="EMBL/GenBank/DDBJ databases">
        <authorList>
            <person name="Chiriac C."/>
            <person name="Salcher M."/>
            <person name="Ghai R."/>
            <person name="Kavagutti S V."/>
        </authorList>
    </citation>
    <scope>NUCLEOTIDE SEQUENCE</scope>
</reference>
<name>A0A6J7IK13_9ZZZZ</name>
<dbReference type="AlphaFoldDB" id="A0A6J7IK13"/>
<organism evidence="1">
    <name type="scientific">freshwater metagenome</name>
    <dbReference type="NCBI Taxonomy" id="449393"/>
    <lineage>
        <taxon>unclassified sequences</taxon>
        <taxon>metagenomes</taxon>
        <taxon>ecological metagenomes</taxon>
    </lineage>
</organism>
<evidence type="ECO:0000313" key="1">
    <source>
        <dbReference type="EMBL" id="CAB4931593.1"/>
    </source>
</evidence>
<proteinExistence type="predicted"/>
<dbReference type="EMBL" id="CAFBMX010000005">
    <property type="protein sequence ID" value="CAB4931593.1"/>
    <property type="molecule type" value="Genomic_DNA"/>
</dbReference>
<gene>
    <name evidence="1" type="ORF">UFOPK3674_01191</name>
</gene>
<sequence>MDLVITVLALLVAAVFIVVLIAGAMRPAGAAHSRLDAAPSGSPVHDDLDDLEQLHAAVNAKRRARGAQALTASDLAAFADESARREALR</sequence>
<protein>
    <submittedName>
        <fullName evidence="1">Unannotated protein</fullName>
    </submittedName>
</protein>
<accession>A0A6J7IK13</accession>